<organism evidence="3 4">
    <name type="scientific">Orbilia oligospora</name>
    <name type="common">Nematode-trapping fungus</name>
    <name type="synonym">Arthrobotrys oligospora</name>
    <dbReference type="NCBI Taxonomy" id="2813651"/>
    <lineage>
        <taxon>Eukaryota</taxon>
        <taxon>Fungi</taxon>
        <taxon>Dikarya</taxon>
        <taxon>Ascomycota</taxon>
        <taxon>Pezizomycotina</taxon>
        <taxon>Orbiliomycetes</taxon>
        <taxon>Orbiliales</taxon>
        <taxon>Orbiliaceae</taxon>
        <taxon>Orbilia</taxon>
    </lineage>
</organism>
<evidence type="ECO:0000313" key="4">
    <source>
        <dbReference type="Proteomes" id="UP000475325"/>
    </source>
</evidence>
<proteinExistence type="inferred from homology"/>
<feature type="domain" description="Thioesterase" evidence="2">
    <location>
        <begin position="160"/>
        <end position="236"/>
    </location>
</feature>
<dbReference type="PANTHER" id="PTHR21660">
    <property type="entry name" value="THIOESTERASE SUPERFAMILY MEMBER-RELATED"/>
    <property type="match status" value="1"/>
</dbReference>
<dbReference type="Proteomes" id="UP000475325">
    <property type="component" value="Unassembled WGS sequence"/>
</dbReference>
<sequence>MHPPYGLALVSRILTRGPVRNHKSLIRLNSLNTLAITPQFSRLLVSSSSHSATLSSKHRFSSSPISYFPLVPRIASIQIRNMSDRPKDPREDMSEEELLELVRNSPFRKFGKLSNEDGNDIPSWGKTIYSDLEPISATLSPNPSITFKMYIKEEYTNLSGNLHGGSGATIFDIATSMLLTLVQKDGFWQRWGVSRTLNCSYLRAVPGGTTVKIHCEIVGLGKRFVHMRAIMRDDAGNILLTCEHGKVNTDSKL</sequence>
<dbReference type="AlphaFoldDB" id="A0A7C8J664"/>
<comment type="caution">
    <text evidence="3">The sequence shown here is derived from an EMBL/GenBank/DDBJ whole genome shotgun (WGS) entry which is preliminary data.</text>
</comment>
<dbReference type="InterPro" id="IPR029069">
    <property type="entry name" value="HotDog_dom_sf"/>
</dbReference>
<dbReference type="EMBL" id="WIQW01000110">
    <property type="protein sequence ID" value="KAF3083025.1"/>
    <property type="molecule type" value="Genomic_DNA"/>
</dbReference>
<evidence type="ECO:0000259" key="2">
    <source>
        <dbReference type="Pfam" id="PF03061"/>
    </source>
</evidence>
<gene>
    <name evidence="3" type="ORF">TWF102_000976</name>
</gene>
<name>A0A7C8J664_ORBOL</name>
<evidence type="ECO:0000256" key="1">
    <source>
        <dbReference type="ARBA" id="ARBA00008324"/>
    </source>
</evidence>
<dbReference type="PANTHER" id="PTHR21660:SF9">
    <property type="entry name" value="THIOESTERASE DOMAIN-CONTAINING PROTEIN"/>
    <property type="match status" value="1"/>
</dbReference>
<comment type="similarity">
    <text evidence="1">Belongs to the thioesterase PaaI family.</text>
</comment>
<dbReference type="CDD" id="cd03443">
    <property type="entry name" value="PaaI_thioesterase"/>
    <property type="match status" value="1"/>
</dbReference>
<dbReference type="Pfam" id="PF03061">
    <property type="entry name" value="4HBT"/>
    <property type="match status" value="1"/>
</dbReference>
<accession>A0A7C8J664</accession>
<dbReference type="SUPFAM" id="SSF54637">
    <property type="entry name" value="Thioesterase/thiol ester dehydrase-isomerase"/>
    <property type="match status" value="1"/>
</dbReference>
<evidence type="ECO:0000313" key="3">
    <source>
        <dbReference type="EMBL" id="KAF3083025.1"/>
    </source>
</evidence>
<dbReference type="InterPro" id="IPR039298">
    <property type="entry name" value="ACOT13"/>
</dbReference>
<protein>
    <recommendedName>
        <fullName evidence="2">Thioesterase domain-containing protein</fullName>
    </recommendedName>
</protein>
<dbReference type="GO" id="GO:0047617">
    <property type="term" value="F:fatty acyl-CoA hydrolase activity"/>
    <property type="evidence" value="ECO:0007669"/>
    <property type="project" value="InterPro"/>
</dbReference>
<reference evidence="3 4" key="1">
    <citation type="submission" date="2019-06" db="EMBL/GenBank/DDBJ databases">
        <authorList>
            <person name="Palmer J.M."/>
        </authorList>
    </citation>
    <scope>NUCLEOTIDE SEQUENCE [LARGE SCALE GENOMIC DNA]</scope>
    <source>
        <strain evidence="3 4">TWF102</strain>
    </source>
</reference>
<dbReference type="Gene3D" id="3.10.129.10">
    <property type="entry name" value="Hotdog Thioesterase"/>
    <property type="match status" value="1"/>
</dbReference>
<dbReference type="InterPro" id="IPR006683">
    <property type="entry name" value="Thioestr_dom"/>
</dbReference>